<evidence type="ECO:0000313" key="2">
    <source>
        <dbReference type="Proteomes" id="UP000075809"/>
    </source>
</evidence>
<keyword evidence="2" id="KW-1185">Reference proteome</keyword>
<dbReference type="Proteomes" id="UP000075809">
    <property type="component" value="Unassembled WGS sequence"/>
</dbReference>
<reference evidence="1 2" key="1">
    <citation type="submission" date="2015-09" db="EMBL/GenBank/DDBJ databases">
        <title>Trachymyrmex zeteki WGS genome.</title>
        <authorList>
            <person name="Nygaard S."/>
            <person name="Hu H."/>
            <person name="Boomsma J."/>
            <person name="Zhang G."/>
        </authorList>
    </citation>
    <scope>NUCLEOTIDE SEQUENCE [LARGE SCALE GENOMIC DNA]</scope>
    <source>
        <strain evidence="1">Tzet28-1</strain>
        <tissue evidence="1">Whole body</tissue>
    </source>
</reference>
<evidence type="ECO:0008006" key="3">
    <source>
        <dbReference type="Google" id="ProtNLM"/>
    </source>
</evidence>
<accession>A0A151WNS8</accession>
<name>A0A151WNS8_9HYME</name>
<organism evidence="1 2">
    <name type="scientific">Mycetomoellerius zeteki</name>
    <dbReference type="NCBI Taxonomy" id="64791"/>
    <lineage>
        <taxon>Eukaryota</taxon>
        <taxon>Metazoa</taxon>
        <taxon>Ecdysozoa</taxon>
        <taxon>Arthropoda</taxon>
        <taxon>Hexapoda</taxon>
        <taxon>Insecta</taxon>
        <taxon>Pterygota</taxon>
        <taxon>Neoptera</taxon>
        <taxon>Endopterygota</taxon>
        <taxon>Hymenoptera</taxon>
        <taxon>Apocrita</taxon>
        <taxon>Aculeata</taxon>
        <taxon>Formicoidea</taxon>
        <taxon>Formicidae</taxon>
        <taxon>Myrmicinae</taxon>
        <taxon>Mycetomoellerius</taxon>
    </lineage>
</organism>
<evidence type="ECO:0000313" key="1">
    <source>
        <dbReference type="EMBL" id="KYQ49468.1"/>
    </source>
</evidence>
<proteinExistence type="predicted"/>
<protein>
    <recommendedName>
        <fullName evidence="3">Protein MIS12 homolog</fullName>
    </recommendedName>
</protein>
<dbReference type="EMBL" id="KQ982907">
    <property type="protein sequence ID" value="KYQ49468.1"/>
    <property type="molecule type" value="Genomic_DNA"/>
</dbReference>
<gene>
    <name evidence="1" type="ORF">ALC60_11574</name>
</gene>
<dbReference type="AlphaFoldDB" id="A0A151WNS8"/>
<sequence length="254" mass="29034">MPHCAIARLVNWRTWRDGTKDAFVGVRKVRTRASGETPCSFVNGRQGALVREEQVAACRPSPNRVENIVMERIQSRSRKLCETLEKMCKSDSDNLAMLKANEEKLVKTYHAASIPHLKNIENIVRKFVAVPDNVLANEDKLQEIQYTEVEFESIRGKLEEFQQRARRAAVLNAALKEELQLVEQFSICADNTDRLSHIIESGIACPDISDKIHELVNYYKQFSAYFGDQVSVSQKSLYNMQDDVKYIDCDMDTV</sequence>